<comment type="caution">
    <text evidence="4">The sequence shown here is derived from an EMBL/GenBank/DDBJ whole genome shotgun (WGS) entry which is preliminary data.</text>
</comment>
<dbReference type="InterPro" id="IPR006059">
    <property type="entry name" value="SBP"/>
</dbReference>
<evidence type="ECO:0000313" key="4">
    <source>
        <dbReference type="EMBL" id="MBD2867858.1"/>
    </source>
</evidence>
<dbReference type="Pfam" id="PF01547">
    <property type="entry name" value="SBP_bac_1"/>
    <property type="match status" value="1"/>
</dbReference>
<feature type="chain" id="PRO_5038734293" evidence="2">
    <location>
        <begin position="27"/>
        <end position="522"/>
    </location>
</feature>
<dbReference type="RefSeq" id="WP_190858725.1">
    <property type="nucleotide sequence ID" value="NZ_JACXIY010000005.1"/>
</dbReference>
<reference evidence="4" key="1">
    <citation type="submission" date="2020-09" db="EMBL/GenBank/DDBJ databases">
        <title>A novel bacterium of genus Paenibacillus, isolated from South China Sea.</title>
        <authorList>
            <person name="Huang H."/>
            <person name="Mo K."/>
            <person name="Hu Y."/>
        </authorList>
    </citation>
    <scope>NUCLEOTIDE SEQUENCE</scope>
    <source>
        <strain evidence="4">IB182493</strain>
    </source>
</reference>
<evidence type="ECO:0000256" key="1">
    <source>
        <dbReference type="SAM" id="MobiDB-lite"/>
    </source>
</evidence>
<evidence type="ECO:0000313" key="5">
    <source>
        <dbReference type="Proteomes" id="UP000632125"/>
    </source>
</evidence>
<dbReference type="Gene3D" id="3.40.190.10">
    <property type="entry name" value="Periplasmic binding protein-like II"/>
    <property type="match status" value="2"/>
</dbReference>
<feature type="signal peptide" evidence="2">
    <location>
        <begin position="1"/>
        <end position="26"/>
    </location>
</feature>
<dbReference type="InterPro" id="IPR022627">
    <property type="entry name" value="DUF3502"/>
</dbReference>
<dbReference type="PROSITE" id="PS51257">
    <property type="entry name" value="PROKAR_LIPOPROTEIN"/>
    <property type="match status" value="1"/>
</dbReference>
<dbReference type="GO" id="GO:0006629">
    <property type="term" value="P:lipid metabolic process"/>
    <property type="evidence" value="ECO:0007669"/>
    <property type="project" value="InterPro"/>
</dbReference>
<dbReference type="Pfam" id="PF12010">
    <property type="entry name" value="DUF3502"/>
    <property type="match status" value="1"/>
</dbReference>
<dbReference type="InterPro" id="IPR050490">
    <property type="entry name" value="Bact_solute-bd_prot1"/>
</dbReference>
<dbReference type="EMBL" id="JACXIY010000005">
    <property type="protein sequence ID" value="MBD2867858.1"/>
    <property type="molecule type" value="Genomic_DNA"/>
</dbReference>
<feature type="region of interest" description="Disordered" evidence="1">
    <location>
        <begin position="31"/>
        <end position="60"/>
    </location>
</feature>
<organism evidence="4 5">
    <name type="scientific">Paenibacillus arenilitoris</name>
    <dbReference type="NCBI Taxonomy" id="2772299"/>
    <lineage>
        <taxon>Bacteria</taxon>
        <taxon>Bacillati</taxon>
        <taxon>Bacillota</taxon>
        <taxon>Bacilli</taxon>
        <taxon>Bacillales</taxon>
        <taxon>Paenibacillaceae</taxon>
        <taxon>Paenibacillus</taxon>
    </lineage>
</organism>
<feature type="domain" description="PI-PLC Y-box" evidence="3">
    <location>
        <begin position="409"/>
        <end position="464"/>
    </location>
</feature>
<keyword evidence="5" id="KW-1185">Reference proteome</keyword>
<dbReference type="SUPFAM" id="SSF53850">
    <property type="entry name" value="Periplasmic binding protein-like II"/>
    <property type="match status" value="1"/>
</dbReference>
<dbReference type="InterPro" id="IPR001711">
    <property type="entry name" value="PLipase_C_Pinositol-sp_Y"/>
</dbReference>
<evidence type="ECO:0000256" key="2">
    <source>
        <dbReference type="SAM" id="SignalP"/>
    </source>
</evidence>
<sequence>MVQMRKKRFSAIIVMLVAMLLFSACSGGKSAGGANDTTGGDQATNAAESAEPQASKPAAGASDLKPYELKLVYTGAPQADEKKVEEAMNTYLTEKINATIDIAPIDWGPWEDKLNLMIASREKVDVVFTAQWQKYAVNVAKGAFKDLGPLLESHGQGIVESLDPAFLEGSKIDGKNYGVPTNKELAAQGGIIYRKDIAEELGIDMTQVITIADLDAVFKAVKDGKPGMTPLYLKEGETFNSHYLGNYDALGDTSIPGMILKDSDSTKVVPSYELPRYVDTLKITREFYKKGYINSDAATNQTMNTDAMKAGNVFAMTSSLKPGKYAEIENQTGLIGKLAQIPLNEKTIATSETAGAMLAVSTTSGDPERAMMFINLLHTDKYLNNLLNFGIEGDHYEKASEEIIKPTDNTKSYSPGAAWMLGSQFLNYVWESEDPDKWAQYKEFNQNAKVSPGLGFVFNSDSVKAEVGAIVNVDSQYLIALETGSVDVDKVLPEYIEKLKAAGIDKIIEEKQTQFDKFLASK</sequence>
<dbReference type="PANTHER" id="PTHR43649:SF17">
    <property type="entry name" value="ABC TRANSPORTER SOLUTE BINDING PROTEIN-SUGAR TRANSPORT"/>
    <property type="match status" value="1"/>
</dbReference>
<protein>
    <submittedName>
        <fullName evidence="4">ABC transporter substrate-binding protein</fullName>
    </submittedName>
</protein>
<proteinExistence type="predicted"/>
<gene>
    <name evidence="4" type="ORF">IDH41_04650</name>
</gene>
<evidence type="ECO:0000259" key="3">
    <source>
        <dbReference type="PROSITE" id="PS50008"/>
    </source>
</evidence>
<name>A0A927H4U2_9BACL</name>
<accession>A0A927H4U2</accession>
<dbReference type="GO" id="GO:0035556">
    <property type="term" value="P:intracellular signal transduction"/>
    <property type="evidence" value="ECO:0007669"/>
    <property type="project" value="InterPro"/>
</dbReference>
<feature type="compositionally biased region" description="Polar residues" evidence="1">
    <location>
        <begin position="35"/>
        <end position="47"/>
    </location>
</feature>
<dbReference type="PANTHER" id="PTHR43649">
    <property type="entry name" value="ARABINOSE-BINDING PROTEIN-RELATED"/>
    <property type="match status" value="1"/>
</dbReference>
<dbReference type="GO" id="GO:0004435">
    <property type="term" value="F:phosphatidylinositol-4,5-bisphosphate phospholipase C activity"/>
    <property type="evidence" value="ECO:0007669"/>
    <property type="project" value="InterPro"/>
</dbReference>
<dbReference type="Proteomes" id="UP000632125">
    <property type="component" value="Unassembled WGS sequence"/>
</dbReference>
<keyword evidence="2" id="KW-0732">Signal</keyword>
<dbReference type="AlphaFoldDB" id="A0A927H4U2"/>
<dbReference type="PROSITE" id="PS50008">
    <property type="entry name" value="PIPLC_Y_DOMAIN"/>
    <property type="match status" value="1"/>
</dbReference>